<evidence type="ECO:0000256" key="6">
    <source>
        <dbReference type="SAM" id="Coils"/>
    </source>
</evidence>
<proteinExistence type="predicted"/>
<feature type="region of interest" description="Disordered" evidence="7">
    <location>
        <begin position="475"/>
        <end position="507"/>
    </location>
</feature>
<dbReference type="Proteomes" id="UP000515211">
    <property type="component" value="Chromosome 5"/>
</dbReference>
<dbReference type="PROSITE" id="PS50888">
    <property type="entry name" value="BHLH"/>
    <property type="match status" value="1"/>
</dbReference>
<evidence type="ECO:0000259" key="8">
    <source>
        <dbReference type="PROSITE" id="PS50888"/>
    </source>
</evidence>
<reference evidence="10" key="2">
    <citation type="submission" date="2025-08" db="UniProtKB">
        <authorList>
            <consortium name="RefSeq"/>
        </authorList>
    </citation>
    <scope>IDENTIFICATION</scope>
    <source>
        <tissue evidence="10">Whole plant</tissue>
    </source>
</reference>
<comment type="subcellular location">
    <subcellularLocation>
        <location evidence="1">Nucleus</location>
    </subcellularLocation>
</comment>
<name>A0A6P4DBH2_ARADU</name>
<dbReference type="InterPro" id="IPR025610">
    <property type="entry name" value="MYC/MYB_N"/>
</dbReference>
<evidence type="ECO:0000256" key="1">
    <source>
        <dbReference type="ARBA" id="ARBA00004123"/>
    </source>
</evidence>
<organism evidence="9 10">
    <name type="scientific">Arachis duranensis</name>
    <name type="common">Wild peanut</name>
    <dbReference type="NCBI Taxonomy" id="130453"/>
    <lineage>
        <taxon>Eukaryota</taxon>
        <taxon>Viridiplantae</taxon>
        <taxon>Streptophyta</taxon>
        <taxon>Embryophyta</taxon>
        <taxon>Tracheophyta</taxon>
        <taxon>Spermatophyta</taxon>
        <taxon>Magnoliopsida</taxon>
        <taxon>eudicotyledons</taxon>
        <taxon>Gunneridae</taxon>
        <taxon>Pentapetalae</taxon>
        <taxon>rosids</taxon>
        <taxon>fabids</taxon>
        <taxon>Fabales</taxon>
        <taxon>Fabaceae</taxon>
        <taxon>Papilionoideae</taxon>
        <taxon>50 kb inversion clade</taxon>
        <taxon>dalbergioids sensu lato</taxon>
        <taxon>Dalbergieae</taxon>
        <taxon>Pterocarpus clade</taxon>
        <taxon>Arachis</taxon>
    </lineage>
</organism>
<feature type="domain" description="BHLH" evidence="8">
    <location>
        <begin position="402"/>
        <end position="451"/>
    </location>
</feature>
<keyword evidence="4" id="KW-0804">Transcription</keyword>
<evidence type="ECO:0000256" key="2">
    <source>
        <dbReference type="ARBA" id="ARBA00023015"/>
    </source>
</evidence>
<evidence type="ECO:0000313" key="10">
    <source>
        <dbReference type="RefSeq" id="XP_015964311.1"/>
    </source>
</evidence>
<feature type="coiled-coil region" evidence="6">
    <location>
        <begin position="441"/>
        <end position="468"/>
    </location>
</feature>
<evidence type="ECO:0000256" key="4">
    <source>
        <dbReference type="ARBA" id="ARBA00023163"/>
    </source>
</evidence>
<keyword evidence="6" id="KW-0175">Coiled coil</keyword>
<reference evidence="9" key="1">
    <citation type="journal article" date="2016" name="Nat. Genet.">
        <title>The genome sequences of Arachis duranensis and Arachis ipaensis, the diploid ancestors of cultivated peanut.</title>
        <authorList>
            <person name="Bertioli D.J."/>
            <person name="Cannon S.B."/>
            <person name="Froenicke L."/>
            <person name="Huang G."/>
            <person name="Farmer A.D."/>
            <person name="Cannon E.K."/>
            <person name="Liu X."/>
            <person name="Gao D."/>
            <person name="Clevenger J."/>
            <person name="Dash S."/>
            <person name="Ren L."/>
            <person name="Moretzsohn M.C."/>
            <person name="Shirasawa K."/>
            <person name="Huang W."/>
            <person name="Vidigal B."/>
            <person name="Abernathy B."/>
            <person name="Chu Y."/>
            <person name="Niederhuth C.E."/>
            <person name="Umale P."/>
            <person name="Araujo A.C."/>
            <person name="Kozik A."/>
            <person name="Kim K.D."/>
            <person name="Burow M.D."/>
            <person name="Varshney R.K."/>
            <person name="Wang X."/>
            <person name="Zhang X."/>
            <person name="Barkley N."/>
            <person name="Guimaraes P.M."/>
            <person name="Isobe S."/>
            <person name="Guo B."/>
            <person name="Liao B."/>
            <person name="Stalker H.T."/>
            <person name="Schmitz R.J."/>
            <person name="Scheffler B.E."/>
            <person name="Leal-Bertioli S.C."/>
            <person name="Xun X."/>
            <person name="Jackson S.A."/>
            <person name="Michelmore R."/>
            <person name="Ozias-Akins P."/>
        </authorList>
    </citation>
    <scope>NUCLEOTIDE SEQUENCE [LARGE SCALE GENOMIC DNA]</scope>
    <source>
        <strain evidence="9">cv. V14167</strain>
    </source>
</reference>
<dbReference type="Pfam" id="PF14215">
    <property type="entry name" value="bHLH-MYC_N"/>
    <property type="match status" value="1"/>
</dbReference>
<keyword evidence="3" id="KW-0010">Activator</keyword>
<sequence>MVPEKVKKQLALAVRSIQWSYAIFWSSSPTQPGVLSWGEGYYNGDIKTRKTSQVAEHNSDQIISLQRSEQLRELYSSLADSKSCSQTKRPSAALSPEDLTDTEWFYLVCMSFVFNIGQGLPGRSLAYGQPIWLCNAHSADNGVFCRSLLAKSASIQTVVCFPFLDGVIELGTTDPVSEDYSLIQVIRNSFLDILETNLPNNPGANLNTRNKEECGVACEGFDHNAYGLKLTPEVIGYELINITSPTTSSNALQANQQTDGRTMFPTEFSNYFHNSRNSSDCLSENHCAQDLQQCNDNPRTTLVNLGSDDKHYQRLLSALPIRPDDDRLIMRVHLRNFRGESSFAIWKQLGSMDCQRSRRGGTPQNLLKKVLFEVPLMHMDGLLESQEKIGSKDRMRLSEVDDVGMNHALSERKRRAKLNERFLTLRSMVPTISKDDKVSILDDAMEYLRKLEEKVRKLEAEKDVTDLDGIVSTRTSQDMVEKASDNNSNKNSKSVSNKRRACEAAGDEEMNNSEIDVGIYVSESEVVIEMKCPWREGLLLETVEALSSLHLDCHSLQSSKSHGTLYLTIKSKFRGANNVAPVKRIRRTLQKAAMKS</sequence>
<dbReference type="Gene3D" id="4.10.280.10">
    <property type="entry name" value="Helix-loop-helix DNA-binding domain"/>
    <property type="match status" value="1"/>
</dbReference>
<dbReference type="GO" id="GO:0080090">
    <property type="term" value="P:regulation of primary metabolic process"/>
    <property type="evidence" value="ECO:0007669"/>
    <property type="project" value="UniProtKB-ARBA"/>
</dbReference>
<dbReference type="InterPro" id="IPR054502">
    <property type="entry name" value="bHLH-TF_ACT-like_plant"/>
</dbReference>
<evidence type="ECO:0000256" key="3">
    <source>
        <dbReference type="ARBA" id="ARBA00023159"/>
    </source>
</evidence>
<dbReference type="GO" id="GO:0046983">
    <property type="term" value="F:protein dimerization activity"/>
    <property type="evidence" value="ECO:0007669"/>
    <property type="project" value="InterPro"/>
</dbReference>
<dbReference type="PANTHER" id="PTHR46266">
    <property type="entry name" value="TRANSCRIPTION FACTOR TT8"/>
    <property type="match status" value="1"/>
</dbReference>
<dbReference type="SMART" id="SM00353">
    <property type="entry name" value="HLH"/>
    <property type="match status" value="1"/>
</dbReference>
<evidence type="ECO:0000256" key="7">
    <source>
        <dbReference type="SAM" id="MobiDB-lite"/>
    </source>
</evidence>
<keyword evidence="5" id="KW-0539">Nucleus</keyword>
<feature type="compositionally biased region" description="Low complexity" evidence="7">
    <location>
        <begin position="485"/>
        <end position="495"/>
    </location>
</feature>
<evidence type="ECO:0000256" key="5">
    <source>
        <dbReference type="ARBA" id="ARBA00023242"/>
    </source>
</evidence>
<dbReference type="PANTHER" id="PTHR46266:SF3">
    <property type="entry name" value="TRANSCRIPTION FACTOR EGL1"/>
    <property type="match status" value="1"/>
</dbReference>
<dbReference type="AlphaFoldDB" id="A0A6P4DBH2"/>
<dbReference type="Pfam" id="PF00010">
    <property type="entry name" value="HLH"/>
    <property type="match status" value="1"/>
</dbReference>
<dbReference type="InterPro" id="IPR036638">
    <property type="entry name" value="HLH_DNA-bd_sf"/>
</dbReference>
<keyword evidence="2" id="KW-0805">Transcription regulation</keyword>
<keyword evidence="9" id="KW-1185">Reference proteome</keyword>
<gene>
    <name evidence="10" type="primary">LOC107488130</name>
</gene>
<dbReference type="InterPro" id="IPR011598">
    <property type="entry name" value="bHLH_dom"/>
</dbReference>
<dbReference type="SUPFAM" id="SSF47459">
    <property type="entry name" value="HLH, helix-loop-helix DNA-binding domain"/>
    <property type="match status" value="1"/>
</dbReference>
<dbReference type="KEGG" id="adu:107488130"/>
<dbReference type="GeneID" id="107488130"/>
<dbReference type="Pfam" id="PF22754">
    <property type="entry name" value="bHLH-TF_ACT-like_plant"/>
    <property type="match status" value="1"/>
</dbReference>
<dbReference type="GO" id="GO:0005634">
    <property type="term" value="C:nucleus"/>
    <property type="evidence" value="ECO:0007669"/>
    <property type="project" value="UniProtKB-SubCell"/>
</dbReference>
<dbReference type="RefSeq" id="XP_015964311.1">
    <property type="nucleotide sequence ID" value="XM_016108825.3"/>
</dbReference>
<dbReference type="OrthoDB" id="690068at2759"/>
<evidence type="ECO:0000313" key="9">
    <source>
        <dbReference type="Proteomes" id="UP000515211"/>
    </source>
</evidence>
<protein>
    <submittedName>
        <fullName evidence="10">Transcription factor EGL1-like</fullName>
    </submittedName>
</protein>
<accession>A0A6P4DBH2</accession>